<feature type="compositionally biased region" description="Basic and acidic residues" evidence="1">
    <location>
        <begin position="21"/>
        <end position="37"/>
    </location>
</feature>
<evidence type="ECO:0000256" key="1">
    <source>
        <dbReference type="SAM" id="MobiDB-lite"/>
    </source>
</evidence>
<dbReference type="EMBL" id="KL584751">
    <property type="protein sequence ID" value="KEQ99215.1"/>
    <property type="molecule type" value="Genomic_DNA"/>
</dbReference>
<dbReference type="OMA" id="DVPYIPR"/>
<reference evidence="2 3" key="1">
    <citation type="journal article" date="2014" name="BMC Genomics">
        <title>Genome sequencing of four Aureobasidium pullulans varieties: biotechnological potential, stress tolerance, and description of new species.</title>
        <authorList>
            <person name="Gostin Ar C."/>
            <person name="Ohm R.A."/>
            <person name="Kogej T."/>
            <person name="Sonjak S."/>
            <person name="Turk M."/>
            <person name="Zajc J."/>
            <person name="Zalar P."/>
            <person name="Grube M."/>
            <person name="Sun H."/>
            <person name="Han J."/>
            <person name="Sharma A."/>
            <person name="Chiniquy J."/>
            <person name="Ngan C.Y."/>
            <person name="Lipzen A."/>
            <person name="Barry K."/>
            <person name="Grigoriev I.V."/>
            <person name="Gunde-Cimerman N."/>
        </authorList>
    </citation>
    <scope>NUCLEOTIDE SEQUENCE [LARGE SCALE GENOMIC DNA]</scope>
    <source>
        <strain evidence="2 3">EXF-2481</strain>
    </source>
</reference>
<dbReference type="AlphaFoldDB" id="A0A074YNF0"/>
<dbReference type="RefSeq" id="XP_013347510.1">
    <property type="nucleotide sequence ID" value="XM_013492056.1"/>
</dbReference>
<dbReference type="Proteomes" id="UP000030641">
    <property type="component" value="Unassembled WGS sequence"/>
</dbReference>
<dbReference type="InParanoid" id="A0A074YNF0"/>
<organism evidence="2 3">
    <name type="scientific">Aureobasidium subglaciale (strain EXF-2481)</name>
    <name type="common">Aureobasidium pullulans var. subglaciale</name>
    <dbReference type="NCBI Taxonomy" id="1043005"/>
    <lineage>
        <taxon>Eukaryota</taxon>
        <taxon>Fungi</taxon>
        <taxon>Dikarya</taxon>
        <taxon>Ascomycota</taxon>
        <taxon>Pezizomycotina</taxon>
        <taxon>Dothideomycetes</taxon>
        <taxon>Dothideomycetidae</taxon>
        <taxon>Dothideales</taxon>
        <taxon>Saccotheciaceae</taxon>
        <taxon>Aureobasidium</taxon>
    </lineage>
</organism>
<protein>
    <submittedName>
        <fullName evidence="2">Uncharacterized protein</fullName>
    </submittedName>
</protein>
<name>A0A074YNF0_AURSE</name>
<dbReference type="OrthoDB" id="5591786at2759"/>
<feature type="region of interest" description="Disordered" evidence="1">
    <location>
        <begin position="19"/>
        <end position="38"/>
    </location>
</feature>
<gene>
    <name evidence="2" type="ORF">AUEXF2481DRAFT_36532</name>
</gene>
<proteinExistence type="predicted"/>
<keyword evidence="3" id="KW-1185">Reference proteome</keyword>
<accession>A0A074YNF0</accession>
<feature type="region of interest" description="Disordered" evidence="1">
    <location>
        <begin position="372"/>
        <end position="433"/>
    </location>
</feature>
<dbReference type="STRING" id="1043005.A0A074YNF0"/>
<evidence type="ECO:0000313" key="3">
    <source>
        <dbReference type="Proteomes" id="UP000030641"/>
    </source>
</evidence>
<sequence length="663" mass="74925">MLPGRRPFKEVSLNVTGAQSVKDRFPNRKRDHREDTRTSNVPCNVTGLSHVYNLYFVAYLGNIFVYEPQFPSQNIEQEPVLVIETDKRPFSPKDHEIYGVYANQGTRTINRLLVQRLGTEEVVAVVRNDGDVEAYYTRHIHQAIEKRAHDKNTLGVSATDVRPFFHRTVGDSAWGLAIHSTARMIAVSANTHWTTVFTFALTDGEPDDQEDPPDGDDVHYFAMRGTPPPNDRRKNDVRILAHSGGKQNLPDIAFCNTSNDPAGRWLLTADILGTVAAWDVHNLQLMQLVNTAMNPPLFPIPSGYMDTRNGVWGLMFLDPLSFRAADTVKEAFGISPRQVGFDLRKEKDSAIWDLSRTMEQIDHVRRPFKDVGKPVKVRNGNYADPLETSRQAPNGSPIPVNGSSRRVHVEREDNSSEEDSEGDDEDDLEDEDDSDVDYAYDSAEETHVAVQRRDGTIYQVEKPRPGARFRRGEGLCGDLPCPIMQLSFQDVYLYQPSLNNKAWDHFPMPSIRRLFRQEVPAIFESPKFGRISMYTQIPSLGVVIIATQKGRVAILSLTSTTTKVLDYARFDPSQLPTERPRIEKRVYGFRVDHMLPLPSQEEAGHRPKAGIHGIAVGPVQGTEHLEDGLKRWRLMVHYQNFAMLAYEIGKPRKDTLDLSLTAL</sequence>
<dbReference type="HOGENOM" id="CLU_007263_2_0_1"/>
<dbReference type="GeneID" id="25365590"/>
<feature type="compositionally biased region" description="Acidic residues" evidence="1">
    <location>
        <begin position="415"/>
        <end position="433"/>
    </location>
</feature>
<evidence type="ECO:0000313" key="2">
    <source>
        <dbReference type="EMBL" id="KEQ99215.1"/>
    </source>
</evidence>